<dbReference type="EC" id="5.2.1.8" evidence="2 5"/>
<keyword evidence="6" id="KW-0812">Transmembrane</keyword>
<evidence type="ECO:0000256" key="5">
    <source>
        <dbReference type="PROSITE-ProRule" id="PRU00277"/>
    </source>
</evidence>
<organism evidence="8 9">
    <name type="scientific">Gleimia europaea ACS-120-V-Col10b</name>
    <dbReference type="NCBI Taxonomy" id="883069"/>
    <lineage>
        <taxon>Bacteria</taxon>
        <taxon>Bacillati</taxon>
        <taxon>Actinomycetota</taxon>
        <taxon>Actinomycetes</taxon>
        <taxon>Actinomycetales</taxon>
        <taxon>Actinomycetaceae</taxon>
        <taxon>Gleimia</taxon>
    </lineage>
</organism>
<accession>A0A9W5RDM3</accession>
<comment type="caution">
    <text evidence="8">The sequence shown here is derived from an EMBL/GenBank/DDBJ whole genome shotgun (WGS) entry which is preliminary data.</text>
</comment>
<evidence type="ECO:0000259" key="7">
    <source>
        <dbReference type="PROSITE" id="PS50059"/>
    </source>
</evidence>
<feature type="domain" description="PPIase FKBP-type" evidence="7">
    <location>
        <begin position="240"/>
        <end position="335"/>
    </location>
</feature>
<evidence type="ECO:0000256" key="2">
    <source>
        <dbReference type="ARBA" id="ARBA00013194"/>
    </source>
</evidence>
<dbReference type="OrthoDB" id="25996at2"/>
<reference evidence="8 9" key="1">
    <citation type="submission" date="2013-05" db="EMBL/GenBank/DDBJ databases">
        <title>The Genome Sequence of Actinomyces europaeus ACS-120-V-COL10B.</title>
        <authorList>
            <consortium name="The Broad Institute Genomics Platform"/>
            <person name="Earl A."/>
            <person name="Ward D."/>
            <person name="Feldgarden M."/>
            <person name="Gevers D."/>
            <person name="Saerens B."/>
            <person name="Vaneechoutte M."/>
            <person name="Walker B."/>
            <person name="Young S."/>
            <person name="Zeng Q."/>
            <person name="Gargeya S."/>
            <person name="Fitzgerald M."/>
            <person name="Haas B."/>
            <person name="Abouelleil A."/>
            <person name="Allen A.W."/>
            <person name="Alvarado L."/>
            <person name="Arachchi H.M."/>
            <person name="Berlin A.M."/>
            <person name="Chapman S.B."/>
            <person name="Gainer-Dewar J."/>
            <person name="Goldberg J."/>
            <person name="Griggs A."/>
            <person name="Gujja S."/>
            <person name="Hansen M."/>
            <person name="Howarth C."/>
            <person name="Imamovic A."/>
            <person name="Ireland A."/>
            <person name="Larimer J."/>
            <person name="McCowan C."/>
            <person name="Murphy C."/>
            <person name="Pearson M."/>
            <person name="Poon T.W."/>
            <person name="Priest M."/>
            <person name="Roberts A."/>
            <person name="Saif S."/>
            <person name="Shea T."/>
            <person name="Sisk P."/>
            <person name="Sykes S."/>
            <person name="Wortman J."/>
            <person name="Nusbaum C."/>
            <person name="Birren B."/>
        </authorList>
    </citation>
    <scope>NUCLEOTIDE SEQUENCE [LARGE SCALE GENOMIC DNA]</scope>
    <source>
        <strain evidence="8 9">ACS-120-V-Col10b</strain>
    </source>
</reference>
<keyword evidence="9" id="KW-1185">Reference proteome</keyword>
<proteinExistence type="predicted"/>
<evidence type="ECO:0000256" key="4">
    <source>
        <dbReference type="ARBA" id="ARBA00023235"/>
    </source>
</evidence>
<dbReference type="Gene3D" id="3.10.50.40">
    <property type="match status" value="1"/>
</dbReference>
<evidence type="ECO:0000256" key="1">
    <source>
        <dbReference type="ARBA" id="ARBA00000971"/>
    </source>
</evidence>
<dbReference type="AlphaFoldDB" id="A0A9W5RDM3"/>
<dbReference type="Proteomes" id="UP000014387">
    <property type="component" value="Unassembled WGS sequence"/>
</dbReference>
<dbReference type="EMBL" id="AGWN01000001">
    <property type="protein sequence ID" value="EPD30533.1"/>
    <property type="molecule type" value="Genomic_DNA"/>
</dbReference>
<keyword evidence="6" id="KW-0472">Membrane</keyword>
<evidence type="ECO:0000313" key="8">
    <source>
        <dbReference type="EMBL" id="EPD30533.1"/>
    </source>
</evidence>
<dbReference type="GO" id="GO:0003755">
    <property type="term" value="F:peptidyl-prolyl cis-trans isomerase activity"/>
    <property type="evidence" value="ECO:0007669"/>
    <property type="project" value="UniProtKB-KW"/>
</dbReference>
<dbReference type="SUPFAM" id="SSF54534">
    <property type="entry name" value="FKBP-like"/>
    <property type="match status" value="1"/>
</dbReference>
<dbReference type="InterPro" id="IPR001179">
    <property type="entry name" value="PPIase_FKBP_dom"/>
</dbReference>
<keyword evidence="3 5" id="KW-0697">Rotamase</keyword>
<feature type="transmembrane region" description="Helical" evidence="6">
    <location>
        <begin position="33"/>
        <end position="53"/>
    </location>
</feature>
<keyword evidence="4 5" id="KW-0413">Isomerase</keyword>
<comment type="catalytic activity">
    <reaction evidence="1 5">
        <text>[protein]-peptidylproline (omega=180) = [protein]-peptidylproline (omega=0)</text>
        <dbReference type="Rhea" id="RHEA:16237"/>
        <dbReference type="Rhea" id="RHEA-COMP:10747"/>
        <dbReference type="Rhea" id="RHEA-COMP:10748"/>
        <dbReference type="ChEBI" id="CHEBI:83833"/>
        <dbReference type="ChEBI" id="CHEBI:83834"/>
        <dbReference type="EC" id="5.2.1.8"/>
    </reaction>
</comment>
<evidence type="ECO:0000256" key="3">
    <source>
        <dbReference type="ARBA" id="ARBA00023110"/>
    </source>
</evidence>
<sequence length="335" mass="35590">MSKNQAEEAASAPEQLPSRIQQRNKLHRRVLRYWREALGVLFLLVIVATIFIVRHYRADEDAESAQTWRDKISVSGTVGRIPTVSVSGGVSVSAEKVELLEQGTGREITPDSPLIVAIWSFDGATGKAVNDSGRPSVQVGLASPDSFDEALLAGVVGKPEGSRVLFVRPVSRGSDVGTEVNVVDVLHSAASGEVVEGQDSPLKVTMTDTGPNISHEPGAPPDDLKVQMLVRGDGIQVKNTDSVLVQFVRADWSDSVVADSTWWKGIPKAINLAEAMPGVRVALTDQRVGSRIALTIPPELALGDGTVTMVIDIIAAEGEGGTLTPSTTKSEEVTS</sequence>
<keyword evidence="6" id="KW-1133">Transmembrane helix</keyword>
<gene>
    <name evidence="8" type="ORF">HMPREF9238_00278</name>
</gene>
<dbReference type="PROSITE" id="PS50059">
    <property type="entry name" value="FKBP_PPIASE"/>
    <property type="match status" value="1"/>
</dbReference>
<dbReference type="InterPro" id="IPR046357">
    <property type="entry name" value="PPIase_dom_sf"/>
</dbReference>
<protein>
    <recommendedName>
        <fullName evidence="2 5">peptidylprolyl isomerase</fullName>
        <ecNumber evidence="2 5">5.2.1.8</ecNumber>
    </recommendedName>
</protein>
<evidence type="ECO:0000313" key="9">
    <source>
        <dbReference type="Proteomes" id="UP000014387"/>
    </source>
</evidence>
<evidence type="ECO:0000256" key="6">
    <source>
        <dbReference type="SAM" id="Phobius"/>
    </source>
</evidence>
<name>A0A9W5RDM3_9ACTO</name>
<dbReference type="RefSeq" id="WP_016443645.1">
    <property type="nucleotide sequence ID" value="NZ_KE150266.1"/>
</dbReference>